<sequence>MDKTSRMQPGRRQFLLSSAALVVGYAWAGEAAAAPPAAAKVLDKARVEAFVALQPDGRATIYTGKVDLGNGSRTAMMQLAADELDLPLDRISLVMGDTDTTPDQWLTGASTTIAQGGLELRRACATARGVLLVRGAARLGVPPEQAGCRDGLVFVKTDPARRVGYGELAAAEPLLLAVDPKVALKKPADYQWIGKPVARVDIPGKLTGEWTYVHDFRLPGMLHARVLRPAATGATLLSFDDGAARQVNGFVRSVRKGNFLAVVASTEWSAIKAMRAMKVQWGAAEALPEPATVFEHWRQRPLAKQDLTQNVGDAPAVLAQSTRRLKARYDFAVQTHASMGPSCAVAELRDGHLTVWSASQATHSLVTEIAPIVGLPAERIRIVYLEGSGCYGRNGHEDASADAALLAVLTGQPVRVQWMRDDEMARSPKSPPRSMDLEAALDESGRIVAWNAEFWIALNHIVAFKPLDFPLLAASDTGLPRPGNWVGFLFQNSGVGYTLPNVRVNTRHVEKAFFRSAHLRSPGRIENTFANESFIDELAFAAQADPAEFRLRHLQDPRGIAVVRQAMARAGWSPRVGIQPAAAGQAEVARGRGISYLRYSNSSTYVAAVAEVAVNRKTGEIRVERVCVAHDCGLVVNPDGTVNQVEGGTIQTVSRTLMEAVQWNTREVLSRDWASYPILRHDQVPRVEVDLIDRPDQPTYAAGEPTPCAIPAAIGNAVFDATGARLREVPFTPERVKAALARA</sequence>
<evidence type="ECO:0000259" key="2">
    <source>
        <dbReference type="SMART" id="SM01008"/>
    </source>
</evidence>
<dbReference type="InterPro" id="IPR006311">
    <property type="entry name" value="TAT_signal"/>
</dbReference>
<name>A0ABY4SG73_AQUTE</name>
<feature type="chain" id="PRO_5047350924" evidence="1">
    <location>
        <begin position="29"/>
        <end position="743"/>
    </location>
</feature>
<evidence type="ECO:0000256" key="1">
    <source>
        <dbReference type="SAM" id="SignalP"/>
    </source>
</evidence>
<protein>
    <submittedName>
        <fullName evidence="3">Molybdopterin-dependent oxidoreductase</fullName>
    </submittedName>
</protein>
<dbReference type="InterPro" id="IPR037165">
    <property type="entry name" value="AldOxase/xan_DH_Mopterin-bd_sf"/>
</dbReference>
<evidence type="ECO:0000313" key="4">
    <source>
        <dbReference type="Proteomes" id="UP001056201"/>
    </source>
</evidence>
<dbReference type="PANTHER" id="PTHR47495">
    <property type="entry name" value="ALDEHYDE DEHYDROGENASE"/>
    <property type="match status" value="1"/>
</dbReference>
<dbReference type="Gene3D" id="3.30.365.10">
    <property type="entry name" value="Aldehyde oxidase/xanthine dehydrogenase, molybdopterin binding domain"/>
    <property type="match status" value="4"/>
</dbReference>
<dbReference type="Proteomes" id="UP001056201">
    <property type="component" value="Chromosome 2"/>
</dbReference>
<dbReference type="Pfam" id="PF02738">
    <property type="entry name" value="MoCoBD_1"/>
    <property type="match status" value="1"/>
</dbReference>
<dbReference type="PIRSF" id="PIRSF036389">
    <property type="entry name" value="IOR_B"/>
    <property type="match status" value="1"/>
</dbReference>
<organism evidence="3 4">
    <name type="scientific">Aquincola tertiaricarbonis</name>
    <dbReference type="NCBI Taxonomy" id="391953"/>
    <lineage>
        <taxon>Bacteria</taxon>
        <taxon>Pseudomonadati</taxon>
        <taxon>Pseudomonadota</taxon>
        <taxon>Betaproteobacteria</taxon>
        <taxon>Burkholderiales</taxon>
        <taxon>Sphaerotilaceae</taxon>
        <taxon>Aquincola</taxon>
    </lineage>
</organism>
<gene>
    <name evidence="3" type="ORF">MW290_17450</name>
</gene>
<dbReference type="EMBL" id="CP097636">
    <property type="protein sequence ID" value="URI10773.1"/>
    <property type="molecule type" value="Genomic_DNA"/>
</dbReference>
<evidence type="ECO:0000313" key="3">
    <source>
        <dbReference type="EMBL" id="URI10773.1"/>
    </source>
</evidence>
<dbReference type="RefSeq" id="WP_250198976.1">
    <property type="nucleotide sequence ID" value="NZ_CP097636.1"/>
</dbReference>
<feature type="signal peptide" evidence="1">
    <location>
        <begin position="1"/>
        <end position="28"/>
    </location>
</feature>
<keyword evidence="1" id="KW-0732">Signal</keyword>
<dbReference type="PROSITE" id="PS51318">
    <property type="entry name" value="TAT"/>
    <property type="match status" value="1"/>
</dbReference>
<dbReference type="InterPro" id="IPR046867">
    <property type="entry name" value="AldOxase/xan_DH_MoCoBD2"/>
</dbReference>
<dbReference type="Pfam" id="PF20256">
    <property type="entry name" value="MoCoBD_2"/>
    <property type="match status" value="2"/>
</dbReference>
<dbReference type="InterPro" id="IPR008274">
    <property type="entry name" value="AldOxase/xan_DH_MoCoBD1"/>
</dbReference>
<dbReference type="SUPFAM" id="SSF56003">
    <property type="entry name" value="Molybdenum cofactor-binding domain"/>
    <property type="match status" value="2"/>
</dbReference>
<feature type="domain" description="Aldehyde oxidase/xanthine dehydrogenase a/b hammerhead" evidence="2">
    <location>
        <begin position="207"/>
        <end position="288"/>
    </location>
</feature>
<reference evidence="3" key="1">
    <citation type="submission" date="2022-05" db="EMBL/GenBank/DDBJ databases">
        <title>An RpoN-dependent PEP-CTERM gene is involved in floc formation of an Aquincola tertiaricarbonis strain.</title>
        <authorList>
            <person name="Qiu D."/>
            <person name="Xia M."/>
        </authorList>
    </citation>
    <scope>NUCLEOTIDE SEQUENCE</scope>
    <source>
        <strain evidence="3">RN12</strain>
    </source>
</reference>
<dbReference type="PANTHER" id="PTHR47495:SF1">
    <property type="entry name" value="BLL3820 PROTEIN"/>
    <property type="match status" value="1"/>
</dbReference>
<dbReference type="InterPro" id="IPR000674">
    <property type="entry name" value="Ald_Oxase/Xan_DH_a/b"/>
</dbReference>
<dbReference type="Gene3D" id="3.90.1170.50">
    <property type="entry name" value="Aldehyde oxidase/xanthine dehydrogenase, a/b hammerhead"/>
    <property type="match status" value="1"/>
</dbReference>
<dbReference type="InterPro" id="IPR012368">
    <property type="entry name" value="OxRdtase_Mopterin-bd_su_IorB"/>
</dbReference>
<proteinExistence type="predicted"/>
<accession>A0ABY4SG73</accession>
<dbReference type="SMART" id="SM01008">
    <property type="entry name" value="Ald_Xan_dh_C"/>
    <property type="match status" value="1"/>
</dbReference>
<dbReference type="InterPro" id="IPR052516">
    <property type="entry name" value="N-heterocyclic_Hydroxylase"/>
</dbReference>
<keyword evidence="4" id="KW-1185">Reference proteome</keyword>